<evidence type="ECO:0000256" key="2">
    <source>
        <dbReference type="ARBA" id="ARBA00023235"/>
    </source>
</evidence>
<comment type="similarity">
    <text evidence="1">Belongs to the N-acylglucosamine 2-epimerase family.</text>
</comment>
<dbReference type="PANTHER" id="PTHR15108">
    <property type="entry name" value="N-ACYLGLUCOSAMINE-2-EPIMERASE"/>
    <property type="match status" value="1"/>
</dbReference>
<dbReference type="EMBL" id="CP063849">
    <property type="protein sequence ID" value="QOY86652.1"/>
    <property type="molecule type" value="Genomic_DNA"/>
</dbReference>
<proteinExistence type="inferred from homology"/>
<evidence type="ECO:0000256" key="1">
    <source>
        <dbReference type="ARBA" id="ARBA00008558"/>
    </source>
</evidence>
<protein>
    <submittedName>
        <fullName evidence="4">AGE family epimerase/isomerase</fullName>
    </submittedName>
</protein>
<feature type="chain" id="PRO_5032994563" evidence="3">
    <location>
        <begin position="31"/>
        <end position="437"/>
    </location>
</feature>
<dbReference type="Pfam" id="PF07221">
    <property type="entry name" value="GlcNAc_2-epim"/>
    <property type="match status" value="1"/>
</dbReference>
<evidence type="ECO:0000313" key="5">
    <source>
        <dbReference type="Proteomes" id="UP000593892"/>
    </source>
</evidence>
<keyword evidence="3" id="KW-0732">Signal</keyword>
<dbReference type="AlphaFoldDB" id="A0A7S7NN22"/>
<keyword evidence="5" id="KW-1185">Reference proteome</keyword>
<reference evidence="4 5" key="1">
    <citation type="submission" date="2020-10" db="EMBL/GenBank/DDBJ databases">
        <title>Complete genome sequence of Paludibaculum fermentans P105T, a facultatively anaerobic acidobacterium capable of dissimilatory Fe(III) reduction.</title>
        <authorList>
            <person name="Dedysh S.N."/>
            <person name="Beletsky A.V."/>
            <person name="Kulichevskaya I.S."/>
            <person name="Mardanov A.V."/>
            <person name="Ravin N.V."/>
        </authorList>
    </citation>
    <scope>NUCLEOTIDE SEQUENCE [LARGE SCALE GENOMIC DNA]</scope>
    <source>
        <strain evidence="4 5">P105</strain>
    </source>
</reference>
<dbReference type="InterPro" id="IPR012341">
    <property type="entry name" value="6hp_glycosidase-like_sf"/>
</dbReference>
<evidence type="ECO:0000313" key="4">
    <source>
        <dbReference type="EMBL" id="QOY86652.1"/>
    </source>
</evidence>
<dbReference type="GO" id="GO:0016853">
    <property type="term" value="F:isomerase activity"/>
    <property type="evidence" value="ECO:0007669"/>
    <property type="project" value="UniProtKB-KW"/>
</dbReference>
<dbReference type="Proteomes" id="UP000593892">
    <property type="component" value="Chromosome"/>
</dbReference>
<dbReference type="KEGG" id="pfer:IRI77_28255"/>
<dbReference type="SUPFAM" id="SSF48208">
    <property type="entry name" value="Six-hairpin glycosidases"/>
    <property type="match status" value="1"/>
</dbReference>
<dbReference type="Gene3D" id="1.50.10.10">
    <property type="match status" value="1"/>
</dbReference>
<evidence type="ECO:0000256" key="3">
    <source>
        <dbReference type="SAM" id="SignalP"/>
    </source>
</evidence>
<keyword evidence="2 4" id="KW-0413">Isomerase</keyword>
<dbReference type="RefSeq" id="WP_194448321.1">
    <property type="nucleotide sequence ID" value="NZ_CP063849.1"/>
</dbReference>
<organism evidence="4 5">
    <name type="scientific">Paludibaculum fermentans</name>
    <dbReference type="NCBI Taxonomy" id="1473598"/>
    <lineage>
        <taxon>Bacteria</taxon>
        <taxon>Pseudomonadati</taxon>
        <taxon>Acidobacteriota</taxon>
        <taxon>Terriglobia</taxon>
        <taxon>Bryobacterales</taxon>
        <taxon>Bryobacteraceae</taxon>
        <taxon>Paludibaculum</taxon>
    </lineage>
</organism>
<sequence length="437" mass="49594">MPLRYTIARMNVVGCLLAMCAVLGPVAAQSLTPAAVAAPMEKALRENILGFWYPQSLDRKHGGYTINHGPEGKPKGDAPKMIVTQSRMVWLFARAARAGYGDRKQMLAAAEHGYQFLTTKMWDAKNGGFYWEVDVTGEKKLRPKKHMYGESFALYAISEYAQASGRKDVLAFATKVFDLFEKKAHDAKYGGYRETFEEDWTPSPLGEQGYMGVDSSVKLMNTHLHLMEAMTTFYRASQLPLARERLLELMMIESNAVVRKDVGSCSDQYKLDWTPIREGGGARASYGHDLENIWLLVDAAETARVPVAPMMDLFRSNFAYSLKYGWDEKDGGFWDWGPFLQPATARSKTWWVEAEALVSALTMFKLTNDPLYWGIFEKTWVFTNRHQIDWVHGEWWPSVSERLESSGDKANTWKAGYHNGRAMIECIQLLKGLQEQK</sequence>
<name>A0A7S7NN22_PALFE</name>
<gene>
    <name evidence="4" type="ORF">IRI77_28255</name>
</gene>
<dbReference type="InterPro" id="IPR010819">
    <property type="entry name" value="AGE/CE"/>
</dbReference>
<feature type="signal peptide" evidence="3">
    <location>
        <begin position="1"/>
        <end position="30"/>
    </location>
</feature>
<dbReference type="GO" id="GO:0005975">
    <property type="term" value="P:carbohydrate metabolic process"/>
    <property type="evidence" value="ECO:0007669"/>
    <property type="project" value="InterPro"/>
</dbReference>
<dbReference type="InterPro" id="IPR008928">
    <property type="entry name" value="6-hairpin_glycosidase_sf"/>
</dbReference>
<accession>A0A7S7NN22</accession>